<name>A0AAJ0BAU8_9PEZI</name>
<comment type="caution">
    <text evidence="1">The sequence shown here is derived from an EMBL/GenBank/DDBJ whole genome shotgun (WGS) entry which is preliminary data.</text>
</comment>
<evidence type="ECO:0000313" key="1">
    <source>
        <dbReference type="EMBL" id="KAK1754869.1"/>
    </source>
</evidence>
<dbReference type="AlphaFoldDB" id="A0AAJ0BAU8"/>
<accession>A0AAJ0BAU8</accession>
<dbReference type="Proteomes" id="UP001239445">
    <property type="component" value="Unassembled WGS sequence"/>
</dbReference>
<reference evidence="1" key="1">
    <citation type="submission" date="2023-06" db="EMBL/GenBank/DDBJ databases">
        <title>Genome-scale phylogeny and comparative genomics of the fungal order Sordariales.</title>
        <authorList>
            <consortium name="Lawrence Berkeley National Laboratory"/>
            <person name="Hensen N."/>
            <person name="Bonometti L."/>
            <person name="Westerberg I."/>
            <person name="Brannstrom I.O."/>
            <person name="Guillou S."/>
            <person name="Cros-Aarteil S."/>
            <person name="Calhoun S."/>
            <person name="Haridas S."/>
            <person name="Kuo A."/>
            <person name="Mondo S."/>
            <person name="Pangilinan J."/>
            <person name="Riley R."/>
            <person name="Labutti K."/>
            <person name="Andreopoulos B."/>
            <person name="Lipzen A."/>
            <person name="Chen C."/>
            <person name="Yanf M."/>
            <person name="Daum C."/>
            <person name="Ng V."/>
            <person name="Clum A."/>
            <person name="Steindorff A."/>
            <person name="Ohm R."/>
            <person name="Martin F."/>
            <person name="Silar P."/>
            <person name="Natvig D."/>
            <person name="Lalanne C."/>
            <person name="Gautier V."/>
            <person name="Ament-Velasquez S.L."/>
            <person name="Kruys A."/>
            <person name="Hutchinson M.I."/>
            <person name="Powell A.J."/>
            <person name="Barry K."/>
            <person name="Miller A.N."/>
            <person name="Grigoriev I.V."/>
            <person name="Debuchy R."/>
            <person name="Gladieux P."/>
            <person name="Thoren M.H."/>
            <person name="Johannesson H."/>
        </authorList>
    </citation>
    <scope>NUCLEOTIDE SEQUENCE</scope>
    <source>
        <strain evidence="1">PSN4</strain>
    </source>
</reference>
<dbReference type="EMBL" id="MU839834">
    <property type="protein sequence ID" value="KAK1754869.1"/>
    <property type="molecule type" value="Genomic_DNA"/>
</dbReference>
<proteinExistence type="predicted"/>
<keyword evidence="2" id="KW-1185">Reference proteome</keyword>
<gene>
    <name evidence="1" type="ORF">QBC47DRAFT_202975</name>
</gene>
<protein>
    <submittedName>
        <fullName evidence="1">Uncharacterized protein</fullName>
    </submittedName>
</protein>
<evidence type="ECO:0000313" key="2">
    <source>
        <dbReference type="Proteomes" id="UP001239445"/>
    </source>
</evidence>
<sequence length="168" mass="18452">MDTQAGSSRNVQTWLQEASSTTTAGTSRLDITSLFYASVLQLFKTLVRKVKTRPGAQAPDRIARYTQELTRFYLWGDGLSVLQGQLDEVLEDSPELRSNVLSLLFHLSLALLAEITQLTLLSGSESGEDASGTVTSVKLMQERVAQFLRETDASPEFLCDLDSLSDSS</sequence>
<organism evidence="1 2">
    <name type="scientific">Echria macrotheca</name>
    <dbReference type="NCBI Taxonomy" id="438768"/>
    <lineage>
        <taxon>Eukaryota</taxon>
        <taxon>Fungi</taxon>
        <taxon>Dikarya</taxon>
        <taxon>Ascomycota</taxon>
        <taxon>Pezizomycotina</taxon>
        <taxon>Sordariomycetes</taxon>
        <taxon>Sordariomycetidae</taxon>
        <taxon>Sordariales</taxon>
        <taxon>Schizotheciaceae</taxon>
        <taxon>Echria</taxon>
    </lineage>
</organism>